<dbReference type="Proteomes" id="UP000630445">
    <property type="component" value="Unassembled WGS sequence"/>
</dbReference>
<dbReference type="EMBL" id="JACBAF010001811">
    <property type="protein sequence ID" value="KAF7172995.1"/>
    <property type="molecule type" value="Genomic_DNA"/>
</dbReference>
<name>A0A8H6UH07_9EURO</name>
<dbReference type="Pfam" id="PF24494">
    <property type="entry name" value="DUF7587"/>
    <property type="match status" value="1"/>
</dbReference>
<sequence>MAKELTSLVDSIEGLRLADETTKWTGSASSCPSPTQQALVEAIRTLIQSCEATSAHAQLESLAESTHTPSGQDIAKLSSLRRKVTALARIAETFSDATERYIIAYITSLAGPGTLVRKMLSHFHNKLRSIARDVLNSTSDDSNVLREILEICYNQALHTSGTLHSDDYFIPLGEASLEWPYDPDFESEEYYEHEERLAVDDGYAEVFRVRCERKSEKERQQREEWIRFWVQALNKCPDGPTLFYPPASRLPQCHLADVPRYLFRAFDDGSSGRSDHYIVASMESISATSGRSRVDLFSRTEEEATAMLHGHLTKSCFKGDDADNLMSWSSSLLFVIQYAIWRCHQRGCDPSEIEICMVDTRKFPRGQFARDMSLLRAYREAPGLNESMRKFFDFRLGNAIYDNGEYLSQGVLHHAGRSSMASLAQLIRAGLHNLYHEFADPAAMGLWTNRVRDLRLRWAIERTTTQLEIQTAVEMARACFNRFDASDIALLLLSFKNRKLRALPTIGMFQISKVTIAKRGFSKAQERRRNPNDGGPDEVQRYMTIAETMMPRDRDGWNAIRWFSSTSQLLEEVLECS</sequence>
<keyword evidence="4" id="KW-1185">Reference proteome</keyword>
<dbReference type="OrthoDB" id="4152607at2759"/>
<evidence type="ECO:0000313" key="4">
    <source>
        <dbReference type="Proteomes" id="UP000630445"/>
    </source>
</evidence>
<evidence type="ECO:0000259" key="1">
    <source>
        <dbReference type="Pfam" id="PF24494"/>
    </source>
</evidence>
<evidence type="ECO:0000313" key="3">
    <source>
        <dbReference type="EMBL" id="KAF7172995.1"/>
    </source>
</evidence>
<protein>
    <recommendedName>
        <fullName evidence="1">DUF7587 domain-containing protein</fullName>
    </recommendedName>
</protein>
<evidence type="ECO:0000313" key="2">
    <source>
        <dbReference type="EMBL" id="KAF7136918.1"/>
    </source>
</evidence>
<organism evidence="2 4">
    <name type="scientific">Aspergillus hiratsukae</name>
    <dbReference type="NCBI Taxonomy" id="1194566"/>
    <lineage>
        <taxon>Eukaryota</taxon>
        <taxon>Fungi</taxon>
        <taxon>Dikarya</taxon>
        <taxon>Ascomycota</taxon>
        <taxon>Pezizomycotina</taxon>
        <taxon>Eurotiomycetes</taxon>
        <taxon>Eurotiomycetidae</taxon>
        <taxon>Eurotiales</taxon>
        <taxon>Aspergillaceae</taxon>
        <taxon>Aspergillus</taxon>
        <taxon>Aspergillus subgen. Fumigati</taxon>
    </lineage>
</organism>
<dbReference type="AlphaFoldDB" id="A0A8H6UH07"/>
<comment type="caution">
    <text evidence="2">The sequence shown here is derived from an EMBL/GenBank/DDBJ whole genome shotgun (WGS) entry which is preliminary data.</text>
</comment>
<gene>
    <name evidence="2" type="ORF">CNMCM5793_006580</name>
    <name evidence="3" type="ORF">CNMCM6106_007157</name>
</gene>
<feature type="domain" description="DUF7587" evidence="1">
    <location>
        <begin position="258"/>
        <end position="379"/>
    </location>
</feature>
<dbReference type="Proteomes" id="UP000662466">
    <property type="component" value="Unassembled WGS sequence"/>
</dbReference>
<accession>A0A8H6UH07</accession>
<dbReference type="InterPro" id="IPR056009">
    <property type="entry name" value="DUF7587"/>
</dbReference>
<reference evidence="2" key="1">
    <citation type="submission" date="2020-06" db="EMBL/GenBank/DDBJ databases">
        <title>Draft genome sequences of strains closely related to Aspergillus parafelis and Aspergillus hiratsukae.</title>
        <authorList>
            <person name="Dos Santos R.A.C."/>
            <person name="Rivero-Menendez O."/>
            <person name="Steenwyk J.L."/>
            <person name="Mead M.E."/>
            <person name="Goldman G.H."/>
            <person name="Alastruey-Izquierdo A."/>
            <person name="Rokas A."/>
        </authorList>
    </citation>
    <scope>NUCLEOTIDE SEQUENCE</scope>
    <source>
        <strain evidence="2">CNM-CM5793</strain>
        <strain evidence="3">CNM-CM6106</strain>
    </source>
</reference>
<dbReference type="EMBL" id="JACBAD010001689">
    <property type="protein sequence ID" value="KAF7136918.1"/>
    <property type="molecule type" value="Genomic_DNA"/>
</dbReference>
<proteinExistence type="predicted"/>